<feature type="domain" description="Metaxin glutathione S-transferase" evidence="2">
    <location>
        <begin position="131"/>
        <end position="193"/>
    </location>
</feature>
<reference evidence="4 5" key="1">
    <citation type="journal article" date="2019" name="PLoS Biol.">
        <title>Sex chromosomes control vertical transmission of feminizing Wolbachia symbionts in an isopod.</title>
        <authorList>
            <person name="Becking T."/>
            <person name="Chebbi M.A."/>
            <person name="Giraud I."/>
            <person name="Moumen B."/>
            <person name="Laverre T."/>
            <person name="Caubet Y."/>
            <person name="Peccoud J."/>
            <person name="Gilbert C."/>
            <person name="Cordaux R."/>
        </authorList>
    </citation>
    <scope>NUCLEOTIDE SEQUENCE [LARGE SCALE GENOMIC DNA]</scope>
    <source>
        <strain evidence="4">ANa2</strain>
        <tissue evidence="4">Whole body excluding digestive tract and cuticle</tissue>
    </source>
</reference>
<dbReference type="SFLD" id="SFLDG01200">
    <property type="entry name" value="SUF1.1"/>
    <property type="match status" value="1"/>
</dbReference>
<keyword evidence="5" id="KW-1185">Reference proteome</keyword>
<dbReference type="Pfam" id="PF17172">
    <property type="entry name" value="GST_N_4"/>
    <property type="match status" value="1"/>
</dbReference>
<proteinExistence type="inferred from homology"/>
<dbReference type="InterPro" id="IPR033468">
    <property type="entry name" value="Metaxin_GST"/>
</dbReference>
<dbReference type="Proteomes" id="UP000326759">
    <property type="component" value="Unassembled WGS sequence"/>
</dbReference>
<dbReference type="Pfam" id="PF17171">
    <property type="entry name" value="GST_C_6"/>
    <property type="match status" value="1"/>
</dbReference>
<name>A0A5N5T899_9CRUS</name>
<dbReference type="SFLD" id="SFLDG01180">
    <property type="entry name" value="SUF1"/>
    <property type="match status" value="1"/>
</dbReference>
<dbReference type="CDD" id="cd03193">
    <property type="entry name" value="GST_C_Metaxin"/>
    <property type="match status" value="1"/>
</dbReference>
<sequence>MADIQYKFDDRYPYGPKGKAPWITLNGKDYADSQLIIEFLGKEFRKDFCNSLSKEEKAVSRAMQIMAEEHVLFGLGWWRFVVDRCESMSVLMELSFFEYLFMKSLIKKIRKSLWLQGFGRHNDNEKIEIIRKDIEAISNYLGTKKFLNGDIPCETDCSLFGMLSQFVWGAPGSPFESMVKNDYPNLLQYCYRMKEKFWPDWEQ</sequence>
<dbReference type="EMBL" id="SEYY01006554">
    <property type="protein sequence ID" value="KAB7502864.1"/>
    <property type="molecule type" value="Genomic_DNA"/>
</dbReference>
<protein>
    <submittedName>
        <fullName evidence="4">Failed axon connections-like protein</fullName>
    </submittedName>
</protein>
<comment type="similarity">
    <text evidence="1">Belongs to the FAX family.</text>
</comment>
<dbReference type="InterPro" id="IPR040079">
    <property type="entry name" value="Glutathione_S-Trfase"/>
</dbReference>
<organism evidence="4 5">
    <name type="scientific">Armadillidium nasatum</name>
    <dbReference type="NCBI Taxonomy" id="96803"/>
    <lineage>
        <taxon>Eukaryota</taxon>
        <taxon>Metazoa</taxon>
        <taxon>Ecdysozoa</taxon>
        <taxon>Arthropoda</taxon>
        <taxon>Crustacea</taxon>
        <taxon>Multicrustacea</taxon>
        <taxon>Malacostraca</taxon>
        <taxon>Eumalacostraca</taxon>
        <taxon>Peracarida</taxon>
        <taxon>Isopoda</taxon>
        <taxon>Oniscidea</taxon>
        <taxon>Crinocheta</taxon>
        <taxon>Armadillidiidae</taxon>
        <taxon>Armadillidium</taxon>
    </lineage>
</organism>
<dbReference type="AlphaFoldDB" id="A0A5N5T899"/>
<evidence type="ECO:0000259" key="3">
    <source>
        <dbReference type="Pfam" id="PF17172"/>
    </source>
</evidence>
<dbReference type="InterPro" id="IPR036282">
    <property type="entry name" value="Glutathione-S-Trfase_C_sf"/>
</dbReference>
<evidence type="ECO:0000259" key="2">
    <source>
        <dbReference type="Pfam" id="PF17171"/>
    </source>
</evidence>
<evidence type="ECO:0000256" key="1">
    <source>
        <dbReference type="ARBA" id="ARBA00006475"/>
    </source>
</evidence>
<dbReference type="Gene3D" id="1.20.1050.10">
    <property type="match status" value="1"/>
</dbReference>
<dbReference type="InterPro" id="IPR026928">
    <property type="entry name" value="FAX/IsoI-like"/>
</dbReference>
<dbReference type="GO" id="GO:0005737">
    <property type="term" value="C:cytoplasm"/>
    <property type="evidence" value="ECO:0007669"/>
    <property type="project" value="TreeGrafter"/>
</dbReference>
<dbReference type="PANTHER" id="PTHR12289:SF41">
    <property type="entry name" value="FAILED AXON CONNECTIONS-RELATED"/>
    <property type="match status" value="1"/>
</dbReference>
<dbReference type="PANTHER" id="PTHR12289">
    <property type="entry name" value="METAXIN RELATED"/>
    <property type="match status" value="1"/>
</dbReference>
<gene>
    <name evidence="4" type="primary">faxc_2</name>
    <name evidence="4" type="ORF">Anas_10176</name>
</gene>
<dbReference type="SUPFAM" id="SSF47616">
    <property type="entry name" value="GST C-terminal domain-like"/>
    <property type="match status" value="1"/>
</dbReference>
<feature type="domain" description="Thioredoxin-like fold" evidence="3">
    <location>
        <begin position="1"/>
        <end position="82"/>
    </location>
</feature>
<evidence type="ECO:0000313" key="4">
    <source>
        <dbReference type="EMBL" id="KAB7502864.1"/>
    </source>
</evidence>
<evidence type="ECO:0000313" key="5">
    <source>
        <dbReference type="Proteomes" id="UP000326759"/>
    </source>
</evidence>
<dbReference type="InterPro" id="IPR012336">
    <property type="entry name" value="Thioredoxin-like_fold"/>
</dbReference>
<dbReference type="InterPro" id="IPR050931">
    <property type="entry name" value="Mito_Protein_Transport_Metaxin"/>
</dbReference>
<accession>A0A5N5T899</accession>
<comment type="caution">
    <text evidence="4">The sequence shown here is derived from an EMBL/GenBank/DDBJ whole genome shotgun (WGS) entry which is preliminary data.</text>
</comment>
<dbReference type="SFLD" id="SFLDS00019">
    <property type="entry name" value="Glutathione_Transferase_(cytos"/>
    <property type="match status" value="1"/>
</dbReference>
<dbReference type="OrthoDB" id="5809458at2759"/>